<keyword evidence="4" id="KW-0472">Membrane</keyword>
<comment type="similarity">
    <text evidence="1">Belongs to the short-chain dehydrogenases/reductases (SDR) family.</text>
</comment>
<dbReference type="PRINTS" id="PR00081">
    <property type="entry name" value="GDHRDH"/>
</dbReference>
<dbReference type="GO" id="GO:0005773">
    <property type="term" value="C:vacuole"/>
    <property type="evidence" value="ECO:0007669"/>
    <property type="project" value="GOC"/>
</dbReference>
<evidence type="ECO:0000256" key="4">
    <source>
        <dbReference type="SAM" id="Phobius"/>
    </source>
</evidence>
<dbReference type="GO" id="GO:0034389">
    <property type="term" value="P:lipid droplet organization"/>
    <property type="evidence" value="ECO:0007669"/>
    <property type="project" value="EnsemblFungi"/>
</dbReference>
<keyword evidence="2" id="KW-0521">NADP</keyword>
<dbReference type="Pfam" id="PF00106">
    <property type="entry name" value="adh_short"/>
    <property type="match status" value="1"/>
</dbReference>
<keyword evidence="3" id="KW-0560">Oxidoreductase</keyword>
<dbReference type="PANTHER" id="PTHR24320">
    <property type="entry name" value="RETINOL DEHYDROGENASE"/>
    <property type="match status" value="1"/>
</dbReference>
<dbReference type="SUPFAM" id="SSF51735">
    <property type="entry name" value="NAD(P)-binding Rossmann-fold domains"/>
    <property type="match status" value="1"/>
</dbReference>
<dbReference type="GO" id="GO:0007033">
    <property type="term" value="P:vacuole organization"/>
    <property type="evidence" value="ECO:0007669"/>
    <property type="project" value="EnsemblFungi"/>
</dbReference>
<dbReference type="EMBL" id="KV454213">
    <property type="protein sequence ID" value="ODQ57503.1"/>
    <property type="molecule type" value="Genomic_DNA"/>
</dbReference>
<feature type="transmembrane region" description="Helical" evidence="4">
    <location>
        <begin position="236"/>
        <end position="255"/>
    </location>
</feature>
<dbReference type="GO" id="GO:0005811">
    <property type="term" value="C:lipid droplet"/>
    <property type="evidence" value="ECO:0007669"/>
    <property type="project" value="EnsemblFungi"/>
</dbReference>
<dbReference type="InterPro" id="IPR036291">
    <property type="entry name" value="NAD(P)-bd_dom_sf"/>
</dbReference>
<feature type="transmembrane region" description="Helical" evidence="4">
    <location>
        <begin position="29"/>
        <end position="48"/>
    </location>
</feature>
<evidence type="ECO:0000256" key="3">
    <source>
        <dbReference type="ARBA" id="ARBA00023002"/>
    </source>
</evidence>
<evidence type="ECO:0000313" key="5">
    <source>
        <dbReference type="EMBL" id="ODQ57503.1"/>
    </source>
</evidence>
<keyword evidence="4" id="KW-1133">Transmembrane helix</keyword>
<keyword evidence="4" id="KW-0812">Transmembrane</keyword>
<dbReference type="PANTHER" id="PTHR24320:SF282">
    <property type="entry name" value="WW DOMAIN-CONTAINING OXIDOREDUCTASE"/>
    <property type="match status" value="1"/>
</dbReference>
<accession>A0A1E3NWL0</accession>
<name>A0A1E3NWL0_WICAA</name>
<dbReference type="GO" id="GO:0005739">
    <property type="term" value="C:mitochondrion"/>
    <property type="evidence" value="ECO:0007669"/>
    <property type="project" value="EnsemblFungi"/>
</dbReference>
<organism evidence="5 6">
    <name type="scientific">Wickerhamomyces anomalus (strain ATCC 58044 / CBS 1984 / NCYC 433 / NRRL Y-366-8)</name>
    <name type="common">Yeast</name>
    <name type="synonym">Hansenula anomala</name>
    <dbReference type="NCBI Taxonomy" id="683960"/>
    <lineage>
        <taxon>Eukaryota</taxon>
        <taxon>Fungi</taxon>
        <taxon>Dikarya</taxon>
        <taxon>Ascomycota</taxon>
        <taxon>Saccharomycotina</taxon>
        <taxon>Saccharomycetes</taxon>
        <taxon>Phaffomycetales</taxon>
        <taxon>Wickerhamomycetaceae</taxon>
        <taxon>Wickerhamomyces</taxon>
    </lineage>
</organism>
<dbReference type="GeneID" id="30199532"/>
<gene>
    <name evidence="5" type="ORF">WICANDRAFT_35233</name>
</gene>
<evidence type="ECO:0000256" key="2">
    <source>
        <dbReference type="ARBA" id="ARBA00022857"/>
    </source>
</evidence>
<dbReference type="AlphaFoldDB" id="A0A1E3NWL0"/>
<dbReference type="STRING" id="683960.A0A1E3NWL0"/>
<dbReference type="GO" id="GO:0016491">
    <property type="term" value="F:oxidoreductase activity"/>
    <property type="evidence" value="ECO:0007669"/>
    <property type="project" value="UniProtKB-KW"/>
</dbReference>
<dbReference type="Proteomes" id="UP000094112">
    <property type="component" value="Unassembled WGS sequence"/>
</dbReference>
<dbReference type="GO" id="GO:0006624">
    <property type="term" value="P:vacuolar protein processing"/>
    <property type="evidence" value="ECO:0007669"/>
    <property type="project" value="EnsemblFungi"/>
</dbReference>
<reference evidence="5 6" key="1">
    <citation type="journal article" date="2016" name="Proc. Natl. Acad. Sci. U.S.A.">
        <title>Comparative genomics of biotechnologically important yeasts.</title>
        <authorList>
            <person name="Riley R."/>
            <person name="Haridas S."/>
            <person name="Wolfe K.H."/>
            <person name="Lopes M.R."/>
            <person name="Hittinger C.T."/>
            <person name="Goeker M."/>
            <person name="Salamov A.A."/>
            <person name="Wisecaver J.H."/>
            <person name="Long T.M."/>
            <person name="Calvey C.H."/>
            <person name="Aerts A.L."/>
            <person name="Barry K.W."/>
            <person name="Choi C."/>
            <person name="Clum A."/>
            <person name="Coughlan A.Y."/>
            <person name="Deshpande S."/>
            <person name="Douglass A.P."/>
            <person name="Hanson S.J."/>
            <person name="Klenk H.-P."/>
            <person name="LaButti K.M."/>
            <person name="Lapidus A."/>
            <person name="Lindquist E.A."/>
            <person name="Lipzen A.M."/>
            <person name="Meier-Kolthoff J.P."/>
            <person name="Ohm R.A."/>
            <person name="Otillar R.P."/>
            <person name="Pangilinan J.L."/>
            <person name="Peng Y."/>
            <person name="Rokas A."/>
            <person name="Rosa C.A."/>
            <person name="Scheuner C."/>
            <person name="Sibirny A.A."/>
            <person name="Slot J.C."/>
            <person name="Stielow J.B."/>
            <person name="Sun H."/>
            <person name="Kurtzman C.P."/>
            <person name="Blackwell M."/>
            <person name="Grigoriev I.V."/>
            <person name="Jeffries T.W."/>
        </authorList>
    </citation>
    <scope>NUCLEOTIDE SEQUENCE [LARGE SCALE GENOMIC DNA]</scope>
    <source>
        <strain evidence="6">ATCC 58044 / CBS 1984 / NCYC 433 / NRRL Y-366-8</strain>
    </source>
</reference>
<evidence type="ECO:0000256" key="1">
    <source>
        <dbReference type="ARBA" id="ARBA00006484"/>
    </source>
</evidence>
<dbReference type="Gene3D" id="3.40.50.720">
    <property type="entry name" value="NAD(P)-binding Rossmann-like Domain"/>
    <property type="match status" value="1"/>
</dbReference>
<evidence type="ECO:0000313" key="6">
    <source>
        <dbReference type="Proteomes" id="UP000094112"/>
    </source>
</evidence>
<protein>
    <submittedName>
        <fullName evidence="5">Uncharacterized protein</fullName>
    </submittedName>
</protein>
<dbReference type="OrthoDB" id="191139at2759"/>
<keyword evidence="6" id="KW-1185">Reference proteome</keyword>
<sequence>MDFNPDDLPYTNPREERRVALVTGGNSGIGWYTVLHFYLHGFVVYIGGRSFTRVSKSIKEIEAEAIRRRSTVVENDLNQRFLGELRFVEIDLLSLKSVEAASIVIRATEPQIDLLVLNAGVMALPFALTKDNFEVQFQTNYVSHFLLTQRLLPLIKGRIIFVSSVGHHFEVFRFNRDWNFNYKPNIIFTWFRYAMAKTSGIQYMKLLALKNPDIHCYSVHPGFVMNTNLFSYWTRLPIIGVFFWFCFQVFGFFFGCSNEEGCYATLKCALSNETLLEENGSYFKAGGILTSPSRVASDINNAAYNWVWTVRQLRDRGFNDLD</sequence>
<dbReference type="RefSeq" id="XP_019036710.1">
    <property type="nucleotide sequence ID" value="XM_019182286.1"/>
</dbReference>
<dbReference type="InterPro" id="IPR002347">
    <property type="entry name" value="SDR_fam"/>
</dbReference>
<proteinExistence type="inferred from homology"/>